<dbReference type="InterPro" id="IPR011990">
    <property type="entry name" value="TPR-like_helical_dom_sf"/>
</dbReference>
<keyword evidence="2 3" id="KW-0802">TPR repeat</keyword>
<proteinExistence type="predicted"/>
<feature type="repeat" description="TPR" evidence="3">
    <location>
        <begin position="240"/>
        <end position="273"/>
    </location>
</feature>
<dbReference type="InterPro" id="IPR019734">
    <property type="entry name" value="TPR_rpt"/>
</dbReference>
<dbReference type="PROSITE" id="PS50005">
    <property type="entry name" value="TPR"/>
    <property type="match status" value="3"/>
</dbReference>
<dbReference type="Pfam" id="PF13424">
    <property type="entry name" value="TPR_12"/>
    <property type="match status" value="1"/>
</dbReference>
<dbReference type="RefSeq" id="WP_377908520.1">
    <property type="nucleotide sequence ID" value="NZ_JBHSGK010000003.1"/>
</dbReference>
<dbReference type="PANTHER" id="PTHR45586:SF1">
    <property type="entry name" value="LIPOPOLYSACCHARIDE ASSEMBLY PROTEIN B"/>
    <property type="match status" value="1"/>
</dbReference>
<evidence type="ECO:0000256" key="2">
    <source>
        <dbReference type="ARBA" id="ARBA00022803"/>
    </source>
</evidence>
<dbReference type="Gene3D" id="1.25.40.10">
    <property type="entry name" value="Tetratricopeptide repeat domain"/>
    <property type="match status" value="2"/>
</dbReference>
<dbReference type="SMART" id="SM00028">
    <property type="entry name" value="TPR"/>
    <property type="match status" value="6"/>
</dbReference>
<gene>
    <name evidence="4" type="ORF">ACFO4L_04715</name>
</gene>
<comment type="caution">
    <text evidence="4">The sequence shown here is derived from an EMBL/GenBank/DDBJ whole genome shotgun (WGS) entry which is preliminary data.</text>
</comment>
<reference evidence="5" key="1">
    <citation type="journal article" date="2019" name="Int. J. Syst. Evol. Microbiol.">
        <title>The Global Catalogue of Microorganisms (GCM) 10K type strain sequencing project: providing services to taxonomists for standard genome sequencing and annotation.</title>
        <authorList>
            <consortium name="The Broad Institute Genomics Platform"/>
            <consortium name="The Broad Institute Genome Sequencing Center for Infectious Disease"/>
            <person name="Wu L."/>
            <person name="Ma J."/>
        </authorList>
    </citation>
    <scope>NUCLEOTIDE SEQUENCE [LARGE SCALE GENOMIC DNA]</scope>
    <source>
        <strain evidence="5">JCM 12165</strain>
    </source>
</reference>
<protein>
    <submittedName>
        <fullName evidence="4">Tetratricopeptide repeat protein</fullName>
    </submittedName>
</protein>
<dbReference type="EMBL" id="JBHSGK010000003">
    <property type="protein sequence ID" value="MFC4735883.1"/>
    <property type="molecule type" value="Genomic_DNA"/>
</dbReference>
<sequence>MNEELRNIITRIENGEHEEALTDLEQLTVKADDETKRTAAELYFELGLVDRSLPIIEELLFKYPENGELFAFASECYMELGREQEALDMLNEIDSSDKAYLQARLLLADLYESQGLEEVAEQKLLEAKEVMPEEPLLQLGLGEFYLNRGDYQQAVSWFRKAVLGGKLPEDLPINPHVRLAEAYSAAGQFEEAVDHYKSGMERDETPDGLFGLGVTSLQLERYTEAADALEKLIEQDPDYTTAYSVLGRVYIAVKKWDEAADILKQGIARDEYNEELYLQMARLQLSRGEETEGRSFLSRVIAMNPSNVSAVKEALYLYEERGDFEEVLDLIRFLDEYNEFDPLYEWFRAKALFEEDDVSGAAQAVDAAFSDGLGQDDSLMLEEAADIYFAAGRAEKAVAALKAALQADPDRLDLETKIEDMEERLRSDR</sequence>
<name>A0ABV9NR42_9BACI</name>
<dbReference type="PANTHER" id="PTHR45586">
    <property type="entry name" value="TPR REPEAT-CONTAINING PROTEIN PA4667"/>
    <property type="match status" value="1"/>
</dbReference>
<dbReference type="InterPro" id="IPR051012">
    <property type="entry name" value="CellSynth/LPSAsmb/PSIAsmb"/>
</dbReference>
<keyword evidence="1" id="KW-0677">Repeat</keyword>
<accession>A0ABV9NR42</accession>
<evidence type="ECO:0000313" key="4">
    <source>
        <dbReference type="EMBL" id="MFC4735883.1"/>
    </source>
</evidence>
<feature type="repeat" description="TPR" evidence="3">
    <location>
        <begin position="206"/>
        <end position="239"/>
    </location>
</feature>
<dbReference type="Pfam" id="PF14559">
    <property type="entry name" value="TPR_19"/>
    <property type="match status" value="1"/>
</dbReference>
<evidence type="ECO:0000313" key="5">
    <source>
        <dbReference type="Proteomes" id="UP001595896"/>
    </source>
</evidence>
<evidence type="ECO:0000256" key="1">
    <source>
        <dbReference type="ARBA" id="ARBA00022737"/>
    </source>
</evidence>
<feature type="repeat" description="TPR" evidence="3">
    <location>
        <begin position="378"/>
        <end position="411"/>
    </location>
</feature>
<dbReference type="Proteomes" id="UP001595896">
    <property type="component" value="Unassembled WGS sequence"/>
</dbReference>
<evidence type="ECO:0000256" key="3">
    <source>
        <dbReference type="PROSITE-ProRule" id="PRU00339"/>
    </source>
</evidence>
<keyword evidence="5" id="KW-1185">Reference proteome</keyword>
<dbReference type="SUPFAM" id="SSF48452">
    <property type="entry name" value="TPR-like"/>
    <property type="match status" value="2"/>
</dbReference>
<dbReference type="Pfam" id="PF13432">
    <property type="entry name" value="TPR_16"/>
    <property type="match status" value="2"/>
</dbReference>
<organism evidence="4 5">
    <name type="scientific">Bacillus daqingensis</name>
    <dbReference type="NCBI Taxonomy" id="872396"/>
    <lineage>
        <taxon>Bacteria</taxon>
        <taxon>Bacillati</taxon>
        <taxon>Bacillota</taxon>
        <taxon>Bacilli</taxon>
        <taxon>Bacillales</taxon>
        <taxon>Bacillaceae</taxon>
        <taxon>Bacillus</taxon>
    </lineage>
</organism>